<dbReference type="EMBL" id="CP027768">
    <property type="protein sequence ID" value="AYW49911.1"/>
    <property type="molecule type" value="Genomic_DNA"/>
</dbReference>
<accession>A0A3G5FI03</accession>
<dbReference type="Proteomes" id="UP000280475">
    <property type="component" value="Chromosome"/>
</dbReference>
<name>A0A3G5FI03_TETHA</name>
<organism evidence="1 2">
    <name type="scientific">Tetragenococcus halophilus</name>
    <name type="common">Pediococcus halophilus</name>
    <dbReference type="NCBI Taxonomy" id="51669"/>
    <lineage>
        <taxon>Bacteria</taxon>
        <taxon>Bacillati</taxon>
        <taxon>Bacillota</taxon>
        <taxon>Bacilli</taxon>
        <taxon>Lactobacillales</taxon>
        <taxon>Enterococcaceae</taxon>
        <taxon>Tetragenococcus</taxon>
    </lineage>
</organism>
<evidence type="ECO:0000313" key="1">
    <source>
        <dbReference type="EMBL" id="AYW49911.1"/>
    </source>
</evidence>
<proteinExistence type="predicted"/>
<reference evidence="1 2" key="1">
    <citation type="journal article" date="2012" name="Int. J. Syst. Evol. Microbiol.">
        <title>Characterization of Tetragenococcus strains from sugar thick juice reveals a novel species, Tetragenococcus osmophilus sp. nov., and divides Tetragenococcus halophilus into two subspecies, T. halophilus subsp. halophilus subsp. nov. and T. halophilus subsp. flandriensis subsp. nov.</title>
        <authorList>
            <person name="Juste A."/>
            <person name="Van Trappen S."/>
            <person name="Verreth C."/>
            <person name="Cleenwerck I."/>
            <person name="De Vos P."/>
            <person name="Lievens B."/>
            <person name="Willems K.A."/>
        </authorList>
    </citation>
    <scope>NUCLEOTIDE SEQUENCE [LARGE SCALE GENOMIC DNA]</scope>
    <source>
        <strain evidence="1 2">LMG 26042</strain>
    </source>
</reference>
<protein>
    <submittedName>
        <fullName evidence="1">Uncharacterized protein</fullName>
    </submittedName>
</protein>
<gene>
    <name evidence="1" type="ORF">C7H83_05220</name>
</gene>
<dbReference type="RefSeq" id="WP_103892360.1">
    <property type="nucleotide sequence ID" value="NZ_CP027768.1"/>
</dbReference>
<sequence>MEIQSIINDIFCDLVIASDYIENYIFEDPHLANNFVQIIKNLKNRFIIKNNKLCNTDGSVAKLPIELSLKNRMKVIQRSEIVKVLNNHSYSFEIRMDDSYEHQRIIFFVYDKTFQSIVMTYGFTKQKGIEISDITDSAGIKTDFIRNDIYKNGKEEFWMGDEEHAIKYTG</sequence>
<evidence type="ECO:0000313" key="2">
    <source>
        <dbReference type="Proteomes" id="UP000280475"/>
    </source>
</evidence>
<dbReference type="AlphaFoldDB" id="A0A3G5FI03"/>